<comment type="caution">
    <text evidence="1">The sequence shown here is derived from an EMBL/GenBank/DDBJ whole genome shotgun (WGS) entry which is preliminary data.</text>
</comment>
<gene>
    <name evidence="1" type="ORF">SA87_00980</name>
</gene>
<proteinExistence type="predicted"/>
<evidence type="ECO:0000313" key="2">
    <source>
        <dbReference type="Proteomes" id="UP000243024"/>
    </source>
</evidence>
<dbReference type="RefSeq" id="WP_066201732.1">
    <property type="nucleotide sequence ID" value="NZ_CBCSAS010000027.1"/>
</dbReference>
<dbReference type="Proteomes" id="UP000243024">
    <property type="component" value="Unassembled WGS sequence"/>
</dbReference>
<sequence>MLVIGPDSFGQKRIEGFARALLQEKLLMLCFETQEEGFDDGILLRTAKAVRPSLSFLKQEITDPRVAQEGAARIVMEGGFRALSFGSE</sequence>
<keyword evidence="2" id="KW-1185">Reference proteome</keyword>
<protein>
    <submittedName>
        <fullName evidence="1">Uncharacterized protein</fullName>
    </submittedName>
</protein>
<accession>A0A132MHA2</accession>
<name>A0A132MHA2_HYDSH</name>
<dbReference type="EMBL" id="JXBB01000024">
    <property type="protein sequence ID" value="OAR04068.1"/>
    <property type="molecule type" value="Genomic_DNA"/>
</dbReference>
<dbReference type="STRING" id="1484.SA87_00980"/>
<organism evidence="1 2">
    <name type="scientific">Hydrogenibacillus schlegelii</name>
    <name type="common">Bacillus schlegelii</name>
    <dbReference type="NCBI Taxonomy" id="1484"/>
    <lineage>
        <taxon>Bacteria</taxon>
        <taxon>Bacillati</taxon>
        <taxon>Bacillota</taxon>
        <taxon>Bacilli</taxon>
        <taxon>Bacillales</taxon>
        <taxon>Bacillales Family X. Incertae Sedis</taxon>
        <taxon>Hydrogenibacillus</taxon>
    </lineage>
</organism>
<dbReference type="AlphaFoldDB" id="A0A132MHA2"/>
<reference evidence="1 2" key="1">
    <citation type="submission" date="2015-09" db="EMBL/GenBank/DDBJ databases">
        <title>Draft genome sequence of Hydrogenibacillus schlegelii DSM 2000.</title>
        <authorList>
            <person name="Hemp J."/>
        </authorList>
    </citation>
    <scope>NUCLEOTIDE SEQUENCE [LARGE SCALE GENOMIC DNA]</scope>
    <source>
        <strain evidence="1 2">MA 48</strain>
    </source>
</reference>
<evidence type="ECO:0000313" key="1">
    <source>
        <dbReference type="EMBL" id="OAR04068.1"/>
    </source>
</evidence>